<dbReference type="Pfam" id="PF01531">
    <property type="entry name" value="Glyco_transf_11"/>
    <property type="match status" value="1"/>
</dbReference>
<dbReference type="PANTHER" id="PTHR22898">
    <property type="entry name" value="UNCHARACTERIZED GLYCOSOL TRANSFERASE-RELATED"/>
    <property type="match status" value="1"/>
</dbReference>
<evidence type="ECO:0000256" key="2">
    <source>
        <dbReference type="ARBA" id="ARBA00022679"/>
    </source>
</evidence>
<evidence type="ECO:0000313" key="5">
    <source>
        <dbReference type="Proteomes" id="UP001176961"/>
    </source>
</evidence>
<gene>
    <name evidence="4" type="ORF">CYNAS_LOCUS20137</name>
</gene>
<accession>A0AA36HC88</accession>
<sequence>MSLFWKCAIAFVIFFQGILILRYYNWRIFNVKTAPKKFVGFHLNFGRLGNQLFHMITGYGIARAMNRGHYLPFEDAREHVEKYLIHLEEIFPRLKQTYVLAKRGTKQRNVPFSPNCCSYHDPSRLNNLTDQFLLLDLIYGQNPGYFEHYLADVRDILQFSEKVVLDGSRTLLNLTNYTSSMCIHVRLGDFIERKLATDMNVTVKAANAIARKKNLSHFMIFGDDQQFMKKMSKNIMKEGRWRNGAVAISNYTESTDLYLASQICSSFLIAAVTSTFGWWLAFFAQDQNAVYYLNDTRPHADKVPSKELFLKSWQVYPG</sequence>
<dbReference type="AlphaFoldDB" id="A0AA36HC88"/>
<keyword evidence="3" id="KW-0472">Membrane</keyword>
<keyword evidence="5" id="KW-1185">Reference proteome</keyword>
<comment type="caution">
    <text evidence="4">The sequence shown here is derived from an EMBL/GenBank/DDBJ whole genome shotgun (WGS) entry which is preliminary data.</text>
</comment>
<name>A0AA36HC88_CYLNA</name>
<dbReference type="InterPro" id="IPR052501">
    <property type="entry name" value="Alpha-1-2_FucT"/>
</dbReference>
<dbReference type="GO" id="GO:0016020">
    <property type="term" value="C:membrane"/>
    <property type="evidence" value="ECO:0007669"/>
    <property type="project" value="InterPro"/>
</dbReference>
<organism evidence="4 5">
    <name type="scientific">Cylicocyclus nassatus</name>
    <name type="common">Nematode worm</name>
    <dbReference type="NCBI Taxonomy" id="53992"/>
    <lineage>
        <taxon>Eukaryota</taxon>
        <taxon>Metazoa</taxon>
        <taxon>Ecdysozoa</taxon>
        <taxon>Nematoda</taxon>
        <taxon>Chromadorea</taxon>
        <taxon>Rhabditida</taxon>
        <taxon>Rhabditina</taxon>
        <taxon>Rhabditomorpha</taxon>
        <taxon>Strongyloidea</taxon>
        <taxon>Strongylidae</taxon>
        <taxon>Cylicocyclus</taxon>
    </lineage>
</organism>
<feature type="transmembrane region" description="Helical" evidence="3">
    <location>
        <begin position="7"/>
        <end position="26"/>
    </location>
</feature>
<dbReference type="GO" id="GO:0008107">
    <property type="term" value="F:galactoside 2-alpha-L-fucosyltransferase activity"/>
    <property type="evidence" value="ECO:0007669"/>
    <property type="project" value="InterPro"/>
</dbReference>
<keyword evidence="1" id="KW-0328">Glycosyltransferase</keyword>
<evidence type="ECO:0000256" key="1">
    <source>
        <dbReference type="ARBA" id="ARBA00022676"/>
    </source>
</evidence>
<keyword evidence="3" id="KW-0812">Transmembrane</keyword>
<dbReference type="PANTHER" id="PTHR22898:SF3">
    <property type="entry name" value="ALPHA-1,2-FUCOSYLTRANSFERASE-RELATED"/>
    <property type="match status" value="1"/>
</dbReference>
<dbReference type="Proteomes" id="UP001176961">
    <property type="component" value="Unassembled WGS sequence"/>
</dbReference>
<dbReference type="InterPro" id="IPR002516">
    <property type="entry name" value="Glyco_trans_11"/>
</dbReference>
<dbReference type="GO" id="GO:0005975">
    <property type="term" value="P:carbohydrate metabolic process"/>
    <property type="evidence" value="ECO:0007669"/>
    <property type="project" value="InterPro"/>
</dbReference>
<evidence type="ECO:0000313" key="4">
    <source>
        <dbReference type="EMBL" id="CAJ0608154.1"/>
    </source>
</evidence>
<protein>
    <recommendedName>
        <fullName evidence="6">L-Fucosyltransferase</fullName>
    </recommendedName>
</protein>
<keyword evidence="3" id="KW-1133">Transmembrane helix</keyword>
<keyword evidence="2" id="KW-0808">Transferase</keyword>
<evidence type="ECO:0008006" key="6">
    <source>
        <dbReference type="Google" id="ProtNLM"/>
    </source>
</evidence>
<reference evidence="4" key="1">
    <citation type="submission" date="2023-07" db="EMBL/GenBank/DDBJ databases">
        <authorList>
            <consortium name="CYATHOMIX"/>
        </authorList>
    </citation>
    <scope>NUCLEOTIDE SEQUENCE</scope>
    <source>
        <strain evidence="4">N/A</strain>
    </source>
</reference>
<dbReference type="CDD" id="cd11301">
    <property type="entry name" value="Fut1_Fut2_like"/>
    <property type="match status" value="1"/>
</dbReference>
<proteinExistence type="predicted"/>
<evidence type="ECO:0000256" key="3">
    <source>
        <dbReference type="SAM" id="Phobius"/>
    </source>
</evidence>
<dbReference type="EMBL" id="CATQJL010000316">
    <property type="protein sequence ID" value="CAJ0608154.1"/>
    <property type="molecule type" value="Genomic_DNA"/>
</dbReference>